<organism evidence="5 6">
    <name type="scientific">Stylophora pistillata</name>
    <name type="common">Smooth cauliflower coral</name>
    <dbReference type="NCBI Taxonomy" id="50429"/>
    <lineage>
        <taxon>Eukaryota</taxon>
        <taxon>Metazoa</taxon>
        <taxon>Cnidaria</taxon>
        <taxon>Anthozoa</taxon>
        <taxon>Hexacorallia</taxon>
        <taxon>Scleractinia</taxon>
        <taxon>Astrocoeniina</taxon>
        <taxon>Pocilloporidae</taxon>
        <taxon>Stylophora</taxon>
    </lineage>
</organism>
<dbReference type="SUPFAM" id="SSF48726">
    <property type="entry name" value="Immunoglobulin"/>
    <property type="match status" value="4"/>
</dbReference>
<dbReference type="InterPro" id="IPR013098">
    <property type="entry name" value="Ig_I-set"/>
</dbReference>
<keyword evidence="6" id="KW-1185">Reference proteome</keyword>
<feature type="domain" description="Ig-like" evidence="4">
    <location>
        <begin position="292"/>
        <end position="377"/>
    </location>
</feature>
<dbReference type="SMART" id="SM00408">
    <property type="entry name" value="IGc2"/>
    <property type="match status" value="4"/>
</dbReference>
<dbReference type="EMBL" id="LSMT01000834">
    <property type="protein sequence ID" value="PFX14135.1"/>
    <property type="molecule type" value="Genomic_DNA"/>
</dbReference>
<dbReference type="PROSITE" id="PS50835">
    <property type="entry name" value="IG_LIKE"/>
    <property type="match status" value="4"/>
</dbReference>
<dbReference type="GO" id="GO:0007156">
    <property type="term" value="P:homophilic cell adhesion via plasma membrane adhesion molecules"/>
    <property type="evidence" value="ECO:0007669"/>
    <property type="project" value="TreeGrafter"/>
</dbReference>
<keyword evidence="3" id="KW-1133">Transmembrane helix</keyword>
<dbReference type="FunFam" id="2.60.40.10:FF:000032">
    <property type="entry name" value="palladin isoform X1"/>
    <property type="match status" value="1"/>
</dbReference>
<dbReference type="Gene3D" id="2.60.40.10">
    <property type="entry name" value="Immunoglobulins"/>
    <property type="match status" value="4"/>
</dbReference>
<dbReference type="GO" id="GO:0098632">
    <property type="term" value="F:cell-cell adhesion mediator activity"/>
    <property type="evidence" value="ECO:0007669"/>
    <property type="project" value="TreeGrafter"/>
</dbReference>
<name>A0A2B4RCV7_STYPI</name>
<dbReference type="GO" id="GO:0005886">
    <property type="term" value="C:plasma membrane"/>
    <property type="evidence" value="ECO:0007669"/>
    <property type="project" value="TreeGrafter"/>
</dbReference>
<dbReference type="InterPro" id="IPR003599">
    <property type="entry name" value="Ig_sub"/>
</dbReference>
<gene>
    <name evidence="5" type="primary">HMCN1</name>
    <name evidence="5" type="ORF">AWC38_SpisGene21739</name>
</gene>
<feature type="domain" description="Ig-like" evidence="4">
    <location>
        <begin position="204"/>
        <end position="274"/>
    </location>
</feature>
<dbReference type="OrthoDB" id="5965464at2759"/>
<dbReference type="InterPro" id="IPR013783">
    <property type="entry name" value="Ig-like_fold"/>
</dbReference>
<reference evidence="6" key="1">
    <citation type="journal article" date="2017" name="bioRxiv">
        <title>Comparative analysis of the genomes of Stylophora pistillata and Acropora digitifera provides evidence for extensive differences between species of corals.</title>
        <authorList>
            <person name="Voolstra C.R."/>
            <person name="Li Y."/>
            <person name="Liew Y.J."/>
            <person name="Baumgarten S."/>
            <person name="Zoccola D."/>
            <person name="Flot J.-F."/>
            <person name="Tambutte S."/>
            <person name="Allemand D."/>
            <person name="Aranda M."/>
        </authorList>
    </citation>
    <scope>NUCLEOTIDE SEQUENCE [LARGE SCALE GENOMIC DNA]</scope>
</reference>
<keyword evidence="3" id="KW-0472">Membrane</keyword>
<dbReference type="Pfam" id="PF07679">
    <property type="entry name" value="I-set"/>
    <property type="match status" value="2"/>
</dbReference>
<dbReference type="GO" id="GO:0007411">
    <property type="term" value="P:axon guidance"/>
    <property type="evidence" value="ECO:0007669"/>
    <property type="project" value="TreeGrafter"/>
</dbReference>
<proteinExistence type="predicted"/>
<accession>A0A2B4RCV7</accession>
<dbReference type="Proteomes" id="UP000225706">
    <property type="component" value="Unassembled WGS sequence"/>
</dbReference>
<comment type="caution">
    <text evidence="5">The sequence shown here is derived from an EMBL/GenBank/DDBJ whole genome shotgun (WGS) entry which is preliminary data.</text>
</comment>
<sequence>MIIIYVGCMAWSSWTGGCKECGQNRERVGPPEINPHLTNRSLSYNSSLQFDCLLRGFPIQVLWTKDGVNIGNKSTFTIRQARLEDSGQYTCSATNSLGNKTSTHWIEVIGVSPQIIAPPIDQAVTEEYPVNFSCVASGIPTPTFVWDFNNGDLPSGIHQTDQEGESLLELPNVTKEMNGTYKCTAKNKESTTSSFATLLVYGKASAQVVPETHLTLKRGEVLTLICKVNEKTVKITWKKDGESLQERAVIDTRLYETKSKLVITELGEEDSGKYCTCHSHSGRPIFVLIELPTVEIFPKEPHSILEGGTLKLTCLFQKAQNVTWKKDGATNIQNAIVKTEKGKSNITISDTQPGDSGKYSCEAFNQAGSKSADTMVNIMARRQLAEVPSSSSLEWFFIGGPVVAVIFLLALIAYIKTRRAIGGIPYEGWSETTTMRKIQQGYRLPKPEHIDDNLDRSKVSVPYDKAVNIDFREPLFCTNQHDLRLVIVDPYTPYSKMAETL</sequence>
<dbReference type="CDD" id="cd00096">
    <property type="entry name" value="Ig"/>
    <property type="match status" value="2"/>
</dbReference>
<dbReference type="PANTHER" id="PTHR10075:SF103">
    <property type="entry name" value="ROUNDABOUT HOMOLOG 4"/>
    <property type="match status" value="1"/>
</dbReference>
<evidence type="ECO:0000313" key="6">
    <source>
        <dbReference type="Proteomes" id="UP000225706"/>
    </source>
</evidence>
<keyword evidence="2" id="KW-0393">Immunoglobulin domain</keyword>
<dbReference type="InterPro" id="IPR036179">
    <property type="entry name" value="Ig-like_dom_sf"/>
</dbReference>
<dbReference type="InterPro" id="IPR003598">
    <property type="entry name" value="Ig_sub2"/>
</dbReference>
<evidence type="ECO:0000313" key="5">
    <source>
        <dbReference type="EMBL" id="PFX14135.1"/>
    </source>
</evidence>
<dbReference type="Pfam" id="PF13927">
    <property type="entry name" value="Ig_3"/>
    <property type="match status" value="2"/>
</dbReference>
<dbReference type="AlphaFoldDB" id="A0A2B4RCV7"/>
<dbReference type="STRING" id="50429.A0A2B4RCV7"/>
<keyword evidence="1" id="KW-1015">Disulfide bond</keyword>
<keyword evidence="3" id="KW-0812">Transmembrane</keyword>
<evidence type="ECO:0000259" key="4">
    <source>
        <dbReference type="PROSITE" id="PS50835"/>
    </source>
</evidence>
<dbReference type="InterPro" id="IPR007110">
    <property type="entry name" value="Ig-like_dom"/>
</dbReference>
<feature type="domain" description="Ig-like" evidence="4">
    <location>
        <begin position="113"/>
        <end position="199"/>
    </location>
</feature>
<evidence type="ECO:0000256" key="2">
    <source>
        <dbReference type="ARBA" id="ARBA00023319"/>
    </source>
</evidence>
<dbReference type="GO" id="GO:0030424">
    <property type="term" value="C:axon"/>
    <property type="evidence" value="ECO:0007669"/>
    <property type="project" value="TreeGrafter"/>
</dbReference>
<evidence type="ECO:0000256" key="3">
    <source>
        <dbReference type="SAM" id="Phobius"/>
    </source>
</evidence>
<feature type="transmembrane region" description="Helical" evidence="3">
    <location>
        <begin position="395"/>
        <end position="415"/>
    </location>
</feature>
<feature type="domain" description="Ig-like" evidence="4">
    <location>
        <begin position="31"/>
        <end position="107"/>
    </location>
</feature>
<dbReference type="PANTHER" id="PTHR10075">
    <property type="entry name" value="BASIGIN RELATED"/>
    <property type="match status" value="1"/>
</dbReference>
<dbReference type="SMART" id="SM00409">
    <property type="entry name" value="IG"/>
    <property type="match status" value="4"/>
</dbReference>
<protein>
    <submittedName>
        <fullName evidence="5">Hemicentin-1</fullName>
    </submittedName>
</protein>
<dbReference type="GO" id="GO:0070593">
    <property type="term" value="P:dendrite self-avoidance"/>
    <property type="evidence" value="ECO:0007669"/>
    <property type="project" value="TreeGrafter"/>
</dbReference>
<evidence type="ECO:0000256" key="1">
    <source>
        <dbReference type="ARBA" id="ARBA00023157"/>
    </source>
</evidence>